<accession>A0A015ZJK0</accession>
<dbReference type="AlphaFoldDB" id="A0A015ZJK0"/>
<evidence type="ECO:0000313" key="2">
    <source>
        <dbReference type="Proteomes" id="UP000022272"/>
    </source>
</evidence>
<protein>
    <submittedName>
        <fullName evidence="1">Uncharacterized protein</fullName>
    </submittedName>
</protein>
<organism evidence="1 2">
    <name type="scientific">Bacteroides fragilis str. 2-F-2 #4</name>
    <dbReference type="NCBI Taxonomy" id="1339280"/>
    <lineage>
        <taxon>Bacteria</taxon>
        <taxon>Pseudomonadati</taxon>
        <taxon>Bacteroidota</taxon>
        <taxon>Bacteroidia</taxon>
        <taxon>Bacteroidales</taxon>
        <taxon>Bacteroidaceae</taxon>
        <taxon>Bacteroides</taxon>
    </lineage>
</organism>
<dbReference type="EMBL" id="JGDM01000056">
    <property type="protein sequence ID" value="EXZ44572.1"/>
    <property type="molecule type" value="Genomic_DNA"/>
</dbReference>
<gene>
    <name evidence="1" type="ORF">M076_2207</name>
</gene>
<name>A0A015ZJK0_BACFG</name>
<evidence type="ECO:0000313" key="1">
    <source>
        <dbReference type="EMBL" id="EXZ44572.1"/>
    </source>
</evidence>
<reference evidence="1 2" key="1">
    <citation type="submission" date="2014-02" db="EMBL/GenBank/DDBJ databases">
        <authorList>
            <person name="Sears C."/>
            <person name="Carroll K."/>
            <person name="Sack B.R."/>
            <person name="Qadri F."/>
            <person name="Myers L.L."/>
            <person name="Chung G.-T."/>
            <person name="Escheverria P."/>
            <person name="Fraser C.M."/>
            <person name="Sadzewicz L."/>
            <person name="Shefchek K.A."/>
            <person name="Tallon L."/>
            <person name="Das S.P."/>
            <person name="Daugherty S."/>
            <person name="Mongodin E.F."/>
        </authorList>
    </citation>
    <scope>NUCLEOTIDE SEQUENCE [LARGE SCALE GENOMIC DNA]</scope>
    <source>
        <strain evidence="1 2">2-F-2 #4</strain>
    </source>
</reference>
<sequence length="49" mass="5790">MPQINITHHIQTFALLSQNYFSDIRIIFSKINPHWVNKEILLGRKSVNL</sequence>
<comment type="caution">
    <text evidence="1">The sequence shown here is derived from an EMBL/GenBank/DDBJ whole genome shotgun (WGS) entry which is preliminary data.</text>
</comment>
<proteinExistence type="predicted"/>
<dbReference type="Proteomes" id="UP000022272">
    <property type="component" value="Unassembled WGS sequence"/>
</dbReference>